<organism evidence="3 4">
    <name type="scientific">Zarconia navalis LEGE 11467</name>
    <dbReference type="NCBI Taxonomy" id="1828826"/>
    <lineage>
        <taxon>Bacteria</taxon>
        <taxon>Bacillati</taxon>
        <taxon>Cyanobacteriota</taxon>
        <taxon>Cyanophyceae</taxon>
        <taxon>Oscillatoriophycideae</taxon>
        <taxon>Oscillatoriales</taxon>
        <taxon>Oscillatoriales incertae sedis</taxon>
        <taxon>Zarconia</taxon>
        <taxon>Zarconia navalis</taxon>
    </lineage>
</organism>
<evidence type="ECO:0008006" key="5">
    <source>
        <dbReference type="Google" id="ProtNLM"/>
    </source>
</evidence>
<dbReference type="SUPFAM" id="SSF48452">
    <property type="entry name" value="TPR-like"/>
    <property type="match status" value="1"/>
</dbReference>
<protein>
    <recommendedName>
        <fullName evidence="5">Tetratricopeptide repeat protein</fullName>
    </recommendedName>
</protein>
<feature type="non-terminal residue" evidence="3">
    <location>
        <position position="388"/>
    </location>
</feature>
<feature type="region of interest" description="Disordered" evidence="1">
    <location>
        <begin position="107"/>
        <end position="243"/>
    </location>
</feature>
<keyword evidence="2" id="KW-0812">Transmembrane</keyword>
<accession>A0A928W0I0</accession>
<comment type="caution">
    <text evidence="3">The sequence shown here is derived from an EMBL/GenBank/DDBJ whole genome shotgun (WGS) entry which is preliminary data.</text>
</comment>
<feature type="compositionally biased region" description="Basic and acidic residues" evidence="1">
    <location>
        <begin position="180"/>
        <end position="192"/>
    </location>
</feature>
<dbReference type="InterPro" id="IPR011990">
    <property type="entry name" value="TPR-like_helical_dom_sf"/>
</dbReference>
<gene>
    <name evidence="3" type="ORF">IQ235_09665</name>
</gene>
<dbReference type="AlphaFoldDB" id="A0A928W0I0"/>
<keyword evidence="4" id="KW-1185">Reference proteome</keyword>
<keyword evidence="2" id="KW-1133">Transmembrane helix</keyword>
<dbReference type="EMBL" id="JADEXN010000145">
    <property type="protein sequence ID" value="MBE9041045.1"/>
    <property type="molecule type" value="Genomic_DNA"/>
</dbReference>
<sequence>MDKDRLWWQLMASVSPSSTSGSSEVCPPSLKAGLAALKQGRTKIAIAHLEGIVGQSPRQAEVLQAQMGLAIAYDKIGDTARATSTCEDLQASDNPKVRHWATKTLASWAKRSSQSAPRSPAKPTGFVPLDEEPPASPAPKPTGFVPLDEEPPSPPAPKPTGFVPLDEEPPSPPAPKKFVPSKDKFHRDRSPRENFPASPIPAIDLEKAKAPQSPEPTTTESEDSDSISPSILKDSPPSYQWRNRGRAKNWKRLKTPPISRLYAMQGVSAIALIGLASLLLRGFMHVTNEILVGLPFTRPIQAFYYDRTSMLVGVLLLVAIASPWLLDSILRVGFGLKPLTTSKLNRYSPEAYKSLGRVCRQKNLPFPTLGILPDATPAILTYGNWPKT</sequence>
<evidence type="ECO:0000256" key="2">
    <source>
        <dbReference type="SAM" id="Phobius"/>
    </source>
</evidence>
<reference evidence="3" key="1">
    <citation type="submission" date="2020-10" db="EMBL/GenBank/DDBJ databases">
        <authorList>
            <person name="Castelo-Branco R."/>
            <person name="Eusebio N."/>
            <person name="Adriana R."/>
            <person name="Vieira A."/>
            <person name="Brugerolle De Fraissinette N."/>
            <person name="Rezende De Castro R."/>
            <person name="Schneider M.P."/>
            <person name="Vasconcelos V."/>
            <person name="Leao P.N."/>
        </authorList>
    </citation>
    <scope>NUCLEOTIDE SEQUENCE</scope>
    <source>
        <strain evidence="3">LEGE 11467</strain>
    </source>
</reference>
<name>A0A928W0I0_9CYAN</name>
<feature type="transmembrane region" description="Helical" evidence="2">
    <location>
        <begin position="304"/>
        <end position="326"/>
    </location>
</feature>
<evidence type="ECO:0000313" key="3">
    <source>
        <dbReference type="EMBL" id="MBE9041045.1"/>
    </source>
</evidence>
<feature type="transmembrane region" description="Helical" evidence="2">
    <location>
        <begin position="261"/>
        <end position="284"/>
    </location>
</feature>
<proteinExistence type="predicted"/>
<evidence type="ECO:0000313" key="4">
    <source>
        <dbReference type="Proteomes" id="UP000621799"/>
    </source>
</evidence>
<keyword evidence="2" id="KW-0472">Membrane</keyword>
<evidence type="ECO:0000256" key="1">
    <source>
        <dbReference type="SAM" id="MobiDB-lite"/>
    </source>
</evidence>
<dbReference type="Proteomes" id="UP000621799">
    <property type="component" value="Unassembled WGS sequence"/>
</dbReference>